<keyword evidence="8" id="KW-1185">Reference proteome</keyword>
<reference evidence="2" key="2">
    <citation type="submission" date="2018-10" db="EMBL/GenBank/DDBJ databases">
        <title>Effector identification in a new, highly contiguous assembly of the strawberry crown rot pathogen Phytophthora cactorum.</title>
        <authorList>
            <person name="Armitage A.D."/>
            <person name="Nellist C.F."/>
            <person name="Bates H."/>
            <person name="Vickerstaff R.J."/>
            <person name="Harrison R.J."/>
        </authorList>
    </citation>
    <scope>NUCLEOTIDE SEQUENCE</scope>
    <source>
        <strain evidence="2">15-7</strain>
        <strain evidence="3">4032</strain>
        <strain evidence="4">4040</strain>
        <strain evidence="5">P415</strain>
        <strain evidence="6">P421</strain>
    </source>
</reference>
<dbReference type="PANTHER" id="PTHR31239">
    <property type="entry name" value="NICOLIN 1"/>
    <property type="match status" value="1"/>
</dbReference>
<dbReference type="EMBL" id="RCML01000054">
    <property type="protein sequence ID" value="KAG2994922.1"/>
    <property type="molecule type" value="Genomic_DNA"/>
</dbReference>
<gene>
    <name evidence="7" type="ORF">PC110_g6414</name>
    <name evidence="2" type="ORF">PC113_g3826</name>
    <name evidence="3" type="ORF">PC115_g3171</name>
    <name evidence="4" type="ORF">PC117_g3980</name>
    <name evidence="5" type="ORF">PC118_g3252</name>
    <name evidence="6" type="ORF">PC129_g7220</name>
</gene>
<evidence type="ECO:0000313" key="3">
    <source>
        <dbReference type="EMBL" id="KAG2939290.1"/>
    </source>
</evidence>
<evidence type="ECO:0000313" key="7">
    <source>
        <dbReference type="EMBL" id="RAW37337.1"/>
    </source>
</evidence>
<dbReference type="Proteomes" id="UP000697107">
    <property type="component" value="Unassembled WGS sequence"/>
</dbReference>
<dbReference type="PANTHER" id="PTHR31239:SF2">
    <property type="entry name" value="NICOLIN-1"/>
    <property type="match status" value="1"/>
</dbReference>
<evidence type="ECO:0000313" key="6">
    <source>
        <dbReference type="EMBL" id="KAG3222047.1"/>
    </source>
</evidence>
<feature type="compositionally biased region" description="Low complexity" evidence="1">
    <location>
        <begin position="16"/>
        <end position="30"/>
    </location>
</feature>
<proteinExistence type="predicted"/>
<evidence type="ECO:0000313" key="4">
    <source>
        <dbReference type="EMBL" id="KAG2951003.1"/>
    </source>
</evidence>
<protein>
    <submittedName>
        <fullName evidence="7">Uncharacterized protein</fullName>
    </submittedName>
</protein>
<dbReference type="GO" id="GO:0005654">
    <property type="term" value="C:nucleoplasm"/>
    <property type="evidence" value="ECO:0007669"/>
    <property type="project" value="TreeGrafter"/>
</dbReference>
<dbReference type="EMBL" id="RCMI01000051">
    <property type="protein sequence ID" value="KAG2939290.1"/>
    <property type="molecule type" value="Genomic_DNA"/>
</dbReference>
<evidence type="ECO:0000313" key="2">
    <source>
        <dbReference type="EMBL" id="KAG2865318.1"/>
    </source>
</evidence>
<reference evidence="7 8" key="1">
    <citation type="submission" date="2018-01" db="EMBL/GenBank/DDBJ databases">
        <title>Draft genome of the strawberry crown rot pathogen Phytophthora cactorum.</title>
        <authorList>
            <person name="Armitage A.D."/>
            <person name="Lysoe E."/>
            <person name="Nellist C.F."/>
            <person name="Harrison R.J."/>
            <person name="Brurberg M.B."/>
        </authorList>
    </citation>
    <scope>NUCLEOTIDE SEQUENCE [LARGE SCALE GENOMIC DNA]</scope>
    <source>
        <strain evidence="7 8">10300</strain>
    </source>
</reference>
<dbReference type="EMBL" id="RCMG01000061">
    <property type="protein sequence ID" value="KAG2865318.1"/>
    <property type="molecule type" value="Genomic_DNA"/>
</dbReference>
<dbReference type="EMBL" id="MJFZ01000115">
    <property type="protein sequence ID" value="RAW37337.1"/>
    <property type="molecule type" value="Genomic_DNA"/>
</dbReference>
<dbReference type="EMBL" id="RCMK01000060">
    <property type="protein sequence ID" value="KAG2951003.1"/>
    <property type="molecule type" value="Genomic_DNA"/>
</dbReference>
<dbReference type="Proteomes" id="UP000735874">
    <property type="component" value="Unassembled WGS sequence"/>
</dbReference>
<dbReference type="EMBL" id="RCMV01000196">
    <property type="protein sequence ID" value="KAG3222047.1"/>
    <property type="molecule type" value="Genomic_DNA"/>
</dbReference>
<dbReference type="Proteomes" id="UP000736787">
    <property type="component" value="Unassembled WGS sequence"/>
</dbReference>
<evidence type="ECO:0000313" key="8">
    <source>
        <dbReference type="Proteomes" id="UP000251314"/>
    </source>
</evidence>
<dbReference type="Proteomes" id="UP000251314">
    <property type="component" value="Unassembled WGS sequence"/>
</dbReference>
<dbReference type="AlphaFoldDB" id="A0A329SKI8"/>
<feature type="region of interest" description="Disordered" evidence="1">
    <location>
        <begin position="13"/>
        <end position="32"/>
    </location>
</feature>
<accession>A0A329SKI8</accession>
<dbReference type="Proteomes" id="UP000774804">
    <property type="component" value="Unassembled WGS sequence"/>
</dbReference>
<dbReference type="Proteomes" id="UP000760860">
    <property type="component" value="Unassembled WGS sequence"/>
</dbReference>
<evidence type="ECO:0000256" key="1">
    <source>
        <dbReference type="SAM" id="MobiDB-lite"/>
    </source>
</evidence>
<dbReference type="OrthoDB" id="73161at2759"/>
<organism evidence="7 8">
    <name type="scientific">Phytophthora cactorum</name>
    <dbReference type="NCBI Taxonomy" id="29920"/>
    <lineage>
        <taxon>Eukaryota</taxon>
        <taxon>Sar</taxon>
        <taxon>Stramenopiles</taxon>
        <taxon>Oomycota</taxon>
        <taxon>Peronosporomycetes</taxon>
        <taxon>Peronosporales</taxon>
        <taxon>Peronosporaceae</taxon>
        <taxon>Phytophthora</taxon>
    </lineage>
</organism>
<comment type="caution">
    <text evidence="7">The sequence shown here is derived from an EMBL/GenBank/DDBJ whole genome shotgun (WGS) entry which is preliminary data.</text>
</comment>
<dbReference type="VEuPathDB" id="FungiDB:PC110_g6414"/>
<dbReference type="InterPro" id="IPR040235">
    <property type="entry name" value="Nicolin-1"/>
</dbReference>
<evidence type="ECO:0000313" key="5">
    <source>
        <dbReference type="EMBL" id="KAG2994922.1"/>
    </source>
</evidence>
<name>A0A329SKI8_9STRA</name>
<sequence>MTELPIQISRLPVPPSVSSISSSSSSSKPVNPTANATGGVGFKLSLLTRGMPSLHCCLVFSNFYVAWIRIVQVNVDGSSTELATAYPLMQHVHCEDDAQDWQIVKLNQLPVSWNPHIFDSLCVYLSQPSPFWETWELRDVKLYVLPQESGSGAEESIAATRLGTEAPLKLENASSLGRNGNAAEARLTQLLERRTSRSICNAGMDPGVNSAEEQATRCLDLVLRLRELLQYKQE</sequence>